<keyword evidence="1" id="KW-1133">Transmembrane helix</keyword>
<gene>
    <name evidence="2" type="ORF">CSQ87_02755</name>
</gene>
<dbReference type="EMBL" id="PEBK01000002">
    <property type="protein sequence ID" value="PJM75952.1"/>
    <property type="molecule type" value="Genomic_DNA"/>
</dbReference>
<dbReference type="OrthoDB" id="3577648at2"/>
<name>A0A2M9HGL0_9BIFI</name>
<protein>
    <submittedName>
        <fullName evidence="2">Toxin</fullName>
    </submittedName>
</protein>
<evidence type="ECO:0000313" key="3">
    <source>
        <dbReference type="Proteomes" id="UP000231451"/>
    </source>
</evidence>
<keyword evidence="1" id="KW-0812">Transmembrane</keyword>
<proteinExistence type="predicted"/>
<keyword evidence="3" id="KW-1185">Reference proteome</keyword>
<keyword evidence="1" id="KW-0472">Membrane</keyword>
<sequence length="86" mass="9726">MSALKHGVDPADALAVMDHPQATRIMSEDPLKVLYLGFGGNAVALEVVAVLNKGRWRLIHAMRLRKTYWPLLLQGAMEYPRWKGKR</sequence>
<organism evidence="2 3">
    <name type="scientific">Bifidobacterium simiarum</name>
    <dbReference type="NCBI Taxonomy" id="2045441"/>
    <lineage>
        <taxon>Bacteria</taxon>
        <taxon>Bacillati</taxon>
        <taxon>Actinomycetota</taxon>
        <taxon>Actinomycetes</taxon>
        <taxon>Bifidobacteriales</taxon>
        <taxon>Bifidobacteriaceae</taxon>
        <taxon>Bifidobacterium</taxon>
    </lineage>
</organism>
<reference evidence="2 3" key="1">
    <citation type="submission" date="2017-10" db="EMBL/GenBank/DDBJ databases">
        <title>Draft genome sequences of strains TRE 1, TRE 9, TRE H and TRI 7, isolated from tamarins, belonging to four potential novel Bifidobacterium species.</title>
        <authorList>
            <person name="Mattarelli P."/>
            <person name="Modesto M."/>
            <person name="Puglisi E."/>
            <person name="Morelli L."/>
            <person name="Spezio C."/>
            <person name="Bonetti A."/>
            <person name="Sandri C."/>
        </authorList>
    </citation>
    <scope>NUCLEOTIDE SEQUENCE [LARGE SCALE GENOMIC DNA]</scope>
    <source>
        <strain evidence="3">TRI7</strain>
    </source>
</reference>
<evidence type="ECO:0000313" key="2">
    <source>
        <dbReference type="EMBL" id="PJM75952.1"/>
    </source>
</evidence>
<evidence type="ECO:0000256" key="1">
    <source>
        <dbReference type="SAM" id="Phobius"/>
    </source>
</evidence>
<accession>A0A2M9HGL0</accession>
<dbReference type="AlphaFoldDB" id="A0A2M9HGL0"/>
<dbReference type="Proteomes" id="UP000231451">
    <property type="component" value="Unassembled WGS sequence"/>
</dbReference>
<feature type="transmembrane region" description="Helical" evidence="1">
    <location>
        <begin position="33"/>
        <end position="52"/>
    </location>
</feature>
<comment type="caution">
    <text evidence="2">The sequence shown here is derived from an EMBL/GenBank/DDBJ whole genome shotgun (WGS) entry which is preliminary data.</text>
</comment>